<reference evidence="2" key="1">
    <citation type="journal article" date="2021" name="bioRxiv">
        <title>Whole Genome Assembly and Annotation of Northern Wild Rice, Zizania palustris L., Supports a Whole Genome Duplication in the Zizania Genus.</title>
        <authorList>
            <person name="Haas M."/>
            <person name="Kono T."/>
            <person name="Macchietto M."/>
            <person name="Millas R."/>
            <person name="McGilp L."/>
            <person name="Shao M."/>
            <person name="Duquette J."/>
            <person name="Hirsch C.N."/>
            <person name="Kimball J."/>
        </authorList>
    </citation>
    <scope>NUCLEOTIDE SEQUENCE</scope>
    <source>
        <tissue evidence="2">Fresh leaf tissue</tissue>
    </source>
</reference>
<evidence type="ECO:0000313" key="3">
    <source>
        <dbReference type="Proteomes" id="UP000729402"/>
    </source>
</evidence>
<name>A0A8J6BQW1_ZIZPA</name>
<sequence length="190" mass="21456">MGMTLQDASPCPRRGSPWPSRRRSTAPGRKLELVRLKFHEDLAHDMRTAHELVEVCATSIHSLFLLYDNFSLRSHCTAAKTSSLFSSLPCNHRNKILNRVFSSAECDRRPERPTKIWRPKTAEPQDCPDGKIRSKGSDVLAEPDAEIQSVLVLLPKPILALEFNSLQMHVDAPKNAVPRSKKKEVRYSST</sequence>
<comment type="caution">
    <text evidence="2">The sequence shown here is derived from an EMBL/GenBank/DDBJ whole genome shotgun (WGS) entry which is preliminary data.</text>
</comment>
<feature type="compositionally biased region" description="Low complexity" evidence="1">
    <location>
        <begin position="9"/>
        <end position="19"/>
    </location>
</feature>
<dbReference type="OrthoDB" id="9970474at2759"/>
<gene>
    <name evidence="2" type="ORF">GUJ93_ZPchr0010g9287</name>
</gene>
<dbReference type="Proteomes" id="UP000729402">
    <property type="component" value="Unassembled WGS sequence"/>
</dbReference>
<reference evidence="2" key="2">
    <citation type="submission" date="2021-02" db="EMBL/GenBank/DDBJ databases">
        <authorList>
            <person name="Kimball J.A."/>
            <person name="Haas M.W."/>
            <person name="Macchietto M."/>
            <person name="Kono T."/>
            <person name="Duquette J."/>
            <person name="Shao M."/>
        </authorList>
    </citation>
    <scope>NUCLEOTIDE SEQUENCE</scope>
    <source>
        <tissue evidence="2">Fresh leaf tissue</tissue>
    </source>
</reference>
<dbReference type="AlphaFoldDB" id="A0A8J6BQW1"/>
<proteinExistence type="predicted"/>
<feature type="region of interest" description="Disordered" evidence="1">
    <location>
        <begin position="1"/>
        <end position="26"/>
    </location>
</feature>
<accession>A0A8J6BQW1</accession>
<evidence type="ECO:0000313" key="2">
    <source>
        <dbReference type="EMBL" id="KAG8087868.1"/>
    </source>
</evidence>
<dbReference type="EMBL" id="JAAALK010000082">
    <property type="protein sequence ID" value="KAG8087868.1"/>
    <property type="molecule type" value="Genomic_DNA"/>
</dbReference>
<keyword evidence="3" id="KW-1185">Reference proteome</keyword>
<protein>
    <submittedName>
        <fullName evidence="2">Uncharacterized protein</fullName>
    </submittedName>
</protein>
<organism evidence="2 3">
    <name type="scientific">Zizania palustris</name>
    <name type="common">Northern wild rice</name>
    <dbReference type="NCBI Taxonomy" id="103762"/>
    <lineage>
        <taxon>Eukaryota</taxon>
        <taxon>Viridiplantae</taxon>
        <taxon>Streptophyta</taxon>
        <taxon>Embryophyta</taxon>
        <taxon>Tracheophyta</taxon>
        <taxon>Spermatophyta</taxon>
        <taxon>Magnoliopsida</taxon>
        <taxon>Liliopsida</taxon>
        <taxon>Poales</taxon>
        <taxon>Poaceae</taxon>
        <taxon>BOP clade</taxon>
        <taxon>Oryzoideae</taxon>
        <taxon>Oryzeae</taxon>
        <taxon>Zizaniinae</taxon>
        <taxon>Zizania</taxon>
    </lineage>
</organism>
<evidence type="ECO:0000256" key="1">
    <source>
        <dbReference type="SAM" id="MobiDB-lite"/>
    </source>
</evidence>